<dbReference type="CDD" id="cd15831">
    <property type="entry name" value="BTAD"/>
    <property type="match status" value="1"/>
</dbReference>
<dbReference type="SMART" id="SM01043">
    <property type="entry name" value="BTAD"/>
    <property type="match status" value="1"/>
</dbReference>
<dbReference type="Gene3D" id="1.10.10.10">
    <property type="entry name" value="Winged helix-like DNA-binding domain superfamily/Winged helix DNA-binding domain"/>
    <property type="match status" value="1"/>
</dbReference>
<gene>
    <name evidence="5" type="ORF">ATK36_3156</name>
</gene>
<dbReference type="Gene3D" id="1.25.40.10">
    <property type="entry name" value="Tetratricopeptide repeat domain"/>
    <property type="match status" value="2"/>
</dbReference>
<feature type="domain" description="OmpR/PhoB-type" evidence="4">
    <location>
        <begin position="1"/>
        <end position="111"/>
    </location>
</feature>
<dbReference type="GO" id="GO:0003677">
    <property type="term" value="F:DNA binding"/>
    <property type="evidence" value="ECO:0007669"/>
    <property type="project" value="UniProtKB-UniRule"/>
</dbReference>
<dbReference type="GO" id="GO:0000160">
    <property type="term" value="P:phosphorelay signal transduction system"/>
    <property type="evidence" value="ECO:0007669"/>
    <property type="project" value="InterPro"/>
</dbReference>
<dbReference type="InterPro" id="IPR036388">
    <property type="entry name" value="WH-like_DNA-bd_sf"/>
</dbReference>
<evidence type="ECO:0000313" key="6">
    <source>
        <dbReference type="Proteomes" id="UP000243542"/>
    </source>
</evidence>
<evidence type="ECO:0000259" key="4">
    <source>
        <dbReference type="PROSITE" id="PS51755"/>
    </source>
</evidence>
<dbReference type="InterPro" id="IPR001867">
    <property type="entry name" value="OmpR/PhoB-type_DNA-bd"/>
</dbReference>
<evidence type="ECO:0000256" key="1">
    <source>
        <dbReference type="ARBA" id="ARBA00005820"/>
    </source>
</evidence>
<keyword evidence="2 3" id="KW-0238">DNA-binding</keyword>
<proteinExistence type="inferred from homology"/>
<dbReference type="SUPFAM" id="SSF46894">
    <property type="entry name" value="C-terminal effector domain of the bipartite response regulators"/>
    <property type="match status" value="1"/>
</dbReference>
<dbReference type="SUPFAM" id="SSF48452">
    <property type="entry name" value="TPR-like"/>
    <property type="match status" value="2"/>
</dbReference>
<dbReference type="InterPro" id="IPR005158">
    <property type="entry name" value="BTAD"/>
</dbReference>
<dbReference type="Pfam" id="PF03704">
    <property type="entry name" value="BTAD"/>
    <property type="match status" value="1"/>
</dbReference>
<comment type="caution">
    <text evidence="5">The sequence shown here is derived from an EMBL/GenBank/DDBJ whole genome shotgun (WGS) entry which is preliminary data.</text>
</comment>
<keyword evidence="6" id="KW-1185">Reference proteome</keyword>
<dbReference type="PANTHER" id="PTHR47691">
    <property type="entry name" value="REGULATOR-RELATED"/>
    <property type="match status" value="1"/>
</dbReference>
<dbReference type="Proteomes" id="UP000243542">
    <property type="component" value="Unassembled WGS sequence"/>
</dbReference>
<dbReference type="PROSITE" id="PS51755">
    <property type="entry name" value="OMPR_PHOB"/>
    <property type="match status" value="1"/>
</dbReference>
<sequence length="1029" mass="110447">MRIGLLGAVTGWNTAGLPITVGGPRGRTLLALLAAEAGRFVSAERLIDGLYGEEPPDGAANALQSQVSRLRSAVGLPVEFTSAGYRLVVDPEEIDAHRFERLAAEGRRELAAHDPTRASDLLTEALALWRGPAFADVPAASRQATRLEELRAETAADRIDAEISLGRAKEILDELRTTVAAEPLRERLRAQLIRALHALGRNAEALAAFEDARRVLADELGADPGPELAEAHLAVLHDEPATTAAPLPAQLTSFVGRDEELRQIAELLRHARLVTLLGPGGTGKTRLAVEAGTNAGPCAFVELAPHIADDVESAVLGALGLRETTSPLRGTSGPSPVERIVSALRDQPMLLVLDNCEHVVAAAARLVARLLPSCPGLRVLATSREPLGITGEQLAPIPRLTVPPADTTAAVALDYSAVRLFTDRAQANDPAFRIDEHTAADVVRICAALEGLPLALELAAARVRTLGVEEIAGRLDDRFRLLAHGSRTAEARHRSLRGAVEWSWDLLDDDERRLARRLTVFRGGATLAFAEEICGTPAELLPELTDKSLVEHSGGRYRMLETIRAFCDEKLAGAGETAQLRQAHAQAFLRLAEEADPKLRTAEQLSWLDRLDAEYDNLVAALHWSATADQPTALRLVAALTQYWWLRGRRHEGAVLSSAVLRHCGSEPPAGEPFLMCLLAAMAGDPGHEVVLAYQSYVDHYLADSGWAPERPMLLMLAAVVLGPPEDDAARLAQTRLARHSDPWLTALVPMGDGLRAMLTGDLDAAERGLREGQARYRALGERWGLSMSLDHLSQVLTWRGRHEEAAAAMTESMSLMQELGATDDYADLLCRRGDSRALRGDVEGARADYEQAVALARRTGMPETRAAGQLGLAGLARQAGDLAHARNLAERVLTECTSGSFAVAVVRATAAATLGWIEVAEHRPEEARQRIREAAETAYAWHNNFVLASVLEAAAGLLAEEKQYAEAATLLGAAEAVRGTVVLGQQDVARVTDVATASLGDRFAEAYTTGRELGVDDALTVAGLSPVR</sequence>
<dbReference type="Pfam" id="PF00486">
    <property type="entry name" value="Trans_reg_C"/>
    <property type="match status" value="1"/>
</dbReference>
<dbReference type="SUPFAM" id="SSF52540">
    <property type="entry name" value="P-loop containing nucleoside triphosphate hydrolases"/>
    <property type="match status" value="1"/>
</dbReference>
<protein>
    <submittedName>
        <fullName evidence="5">DNA-binding SARP family transcriptional activator/predicted ATPase</fullName>
    </submittedName>
</protein>
<accession>A0A2A9FC01</accession>
<evidence type="ECO:0000256" key="3">
    <source>
        <dbReference type="PROSITE-ProRule" id="PRU01091"/>
    </source>
</evidence>
<dbReference type="PRINTS" id="PR00364">
    <property type="entry name" value="DISEASERSIST"/>
</dbReference>
<dbReference type="GO" id="GO:0006355">
    <property type="term" value="P:regulation of DNA-templated transcription"/>
    <property type="evidence" value="ECO:0007669"/>
    <property type="project" value="InterPro"/>
</dbReference>
<dbReference type="AlphaFoldDB" id="A0A2A9FC01"/>
<comment type="similarity">
    <text evidence="1">Belongs to the AfsR/DnrI/RedD regulatory family.</text>
</comment>
<dbReference type="EMBL" id="PDJK01000002">
    <property type="protein sequence ID" value="PFG48082.1"/>
    <property type="molecule type" value="Genomic_DNA"/>
</dbReference>
<organism evidence="5 6">
    <name type="scientific">Amycolatopsis sulphurea</name>
    <dbReference type="NCBI Taxonomy" id="76022"/>
    <lineage>
        <taxon>Bacteria</taxon>
        <taxon>Bacillati</taxon>
        <taxon>Actinomycetota</taxon>
        <taxon>Actinomycetes</taxon>
        <taxon>Pseudonocardiales</taxon>
        <taxon>Pseudonocardiaceae</taxon>
        <taxon>Amycolatopsis</taxon>
    </lineage>
</organism>
<evidence type="ECO:0000313" key="5">
    <source>
        <dbReference type="EMBL" id="PFG48082.1"/>
    </source>
</evidence>
<name>A0A2A9FC01_9PSEU</name>
<dbReference type="SMART" id="SM00862">
    <property type="entry name" value="Trans_reg_C"/>
    <property type="match status" value="1"/>
</dbReference>
<evidence type="ECO:0000256" key="2">
    <source>
        <dbReference type="ARBA" id="ARBA00023125"/>
    </source>
</evidence>
<dbReference type="PANTHER" id="PTHR47691:SF3">
    <property type="entry name" value="HTH-TYPE TRANSCRIPTIONAL REGULATOR RV0890C-RELATED"/>
    <property type="match status" value="1"/>
</dbReference>
<dbReference type="InterPro" id="IPR016032">
    <property type="entry name" value="Sig_transdc_resp-reg_C-effctor"/>
</dbReference>
<reference evidence="5 6" key="1">
    <citation type="submission" date="2017-10" db="EMBL/GenBank/DDBJ databases">
        <title>Sequencing the genomes of 1000 actinobacteria strains.</title>
        <authorList>
            <person name="Klenk H.-P."/>
        </authorList>
    </citation>
    <scope>NUCLEOTIDE SEQUENCE [LARGE SCALE GENOMIC DNA]</scope>
    <source>
        <strain evidence="5 6">DSM 46092</strain>
    </source>
</reference>
<feature type="DNA-binding region" description="OmpR/PhoB-type" evidence="3">
    <location>
        <begin position="1"/>
        <end position="111"/>
    </location>
</feature>
<dbReference type="InterPro" id="IPR011990">
    <property type="entry name" value="TPR-like_helical_dom_sf"/>
</dbReference>
<dbReference type="RefSeq" id="WP_098512163.1">
    <property type="nucleotide sequence ID" value="NZ_JBIAKZ010000002.1"/>
</dbReference>
<dbReference type="InterPro" id="IPR027417">
    <property type="entry name" value="P-loop_NTPase"/>
</dbReference>